<protein>
    <submittedName>
        <fullName evidence="4">High mobility group box domain-containing protein</fullName>
    </submittedName>
</protein>
<keyword evidence="1 2" id="KW-0238">DNA-binding</keyword>
<dbReference type="CDD" id="cd00084">
    <property type="entry name" value="HMG-box_SF"/>
    <property type="match status" value="1"/>
</dbReference>
<organism evidence="4 5">
    <name type="scientific">Phascolomyces articulosus</name>
    <dbReference type="NCBI Taxonomy" id="60185"/>
    <lineage>
        <taxon>Eukaryota</taxon>
        <taxon>Fungi</taxon>
        <taxon>Fungi incertae sedis</taxon>
        <taxon>Mucoromycota</taxon>
        <taxon>Mucoromycotina</taxon>
        <taxon>Mucoromycetes</taxon>
        <taxon>Mucorales</taxon>
        <taxon>Lichtheimiaceae</taxon>
        <taxon>Phascolomyces</taxon>
    </lineage>
</organism>
<dbReference type="SUPFAM" id="SSF47095">
    <property type="entry name" value="HMG-box"/>
    <property type="match status" value="2"/>
</dbReference>
<proteinExistence type="predicted"/>
<dbReference type="PANTHER" id="PTHR48112:SF22">
    <property type="entry name" value="MITOCHONDRIAL TRANSCRIPTION FACTOR A, ISOFORM B"/>
    <property type="match status" value="1"/>
</dbReference>
<evidence type="ECO:0000256" key="2">
    <source>
        <dbReference type="PROSITE-ProRule" id="PRU00267"/>
    </source>
</evidence>
<reference evidence="4" key="1">
    <citation type="journal article" date="2022" name="IScience">
        <title>Evolution of zygomycete secretomes and the origins of terrestrial fungal ecologies.</title>
        <authorList>
            <person name="Chang Y."/>
            <person name="Wang Y."/>
            <person name="Mondo S."/>
            <person name="Ahrendt S."/>
            <person name="Andreopoulos W."/>
            <person name="Barry K."/>
            <person name="Beard J."/>
            <person name="Benny G.L."/>
            <person name="Blankenship S."/>
            <person name="Bonito G."/>
            <person name="Cuomo C."/>
            <person name="Desiro A."/>
            <person name="Gervers K.A."/>
            <person name="Hundley H."/>
            <person name="Kuo A."/>
            <person name="LaButti K."/>
            <person name="Lang B.F."/>
            <person name="Lipzen A."/>
            <person name="O'Donnell K."/>
            <person name="Pangilinan J."/>
            <person name="Reynolds N."/>
            <person name="Sandor L."/>
            <person name="Smith M.E."/>
            <person name="Tsang A."/>
            <person name="Grigoriev I.V."/>
            <person name="Stajich J.E."/>
            <person name="Spatafora J.W."/>
        </authorList>
    </citation>
    <scope>NUCLEOTIDE SEQUENCE</scope>
    <source>
        <strain evidence="4">RSA 2281</strain>
    </source>
</reference>
<reference evidence="4" key="2">
    <citation type="submission" date="2023-02" db="EMBL/GenBank/DDBJ databases">
        <authorList>
            <consortium name="DOE Joint Genome Institute"/>
            <person name="Mondo S.J."/>
            <person name="Chang Y."/>
            <person name="Wang Y."/>
            <person name="Ahrendt S."/>
            <person name="Andreopoulos W."/>
            <person name="Barry K."/>
            <person name="Beard J."/>
            <person name="Benny G.L."/>
            <person name="Blankenship S."/>
            <person name="Bonito G."/>
            <person name="Cuomo C."/>
            <person name="Desiro A."/>
            <person name="Gervers K.A."/>
            <person name="Hundley H."/>
            <person name="Kuo A."/>
            <person name="LaButti K."/>
            <person name="Lang B.F."/>
            <person name="Lipzen A."/>
            <person name="O'Donnell K."/>
            <person name="Pangilinan J."/>
            <person name="Reynolds N."/>
            <person name="Sandor L."/>
            <person name="Smith M.W."/>
            <person name="Tsang A."/>
            <person name="Grigoriev I.V."/>
            <person name="Stajich J.E."/>
            <person name="Spatafora J.W."/>
        </authorList>
    </citation>
    <scope>NUCLEOTIDE SEQUENCE</scope>
    <source>
        <strain evidence="4">RSA 2281</strain>
    </source>
</reference>
<dbReference type="EMBL" id="JAIXMP010000028">
    <property type="protein sequence ID" value="KAI9252319.1"/>
    <property type="molecule type" value="Genomic_DNA"/>
</dbReference>
<dbReference type="AlphaFoldDB" id="A0AAD5JSH3"/>
<evidence type="ECO:0000313" key="4">
    <source>
        <dbReference type="EMBL" id="KAI9252319.1"/>
    </source>
</evidence>
<dbReference type="PROSITE" id="PS50118">
    <property type="entry name" value="HMG_BOX_2"/>
    <property type="match status" value="2"/>
</dbReference>
<dbReference type="SMART" id="SM00398">
    <property type="entry name" value="HMG"/>
    <property type="match status" value="2"/>
</dbReference>
<feature type="domain" description="HMG box" evidence="3">
    <location>
        <begin position="38"/>
        <end position="106"/>
    </location>
</feature>
<sequence length="209" mass="24591">MNALTKLVQFSVGIQQRAYVSVKYMRPKKFKSILDNVPPRPRSGWQVYVREHMKDLDVNDGKLNVAQATKELSSKWRTMSDFEKQKYIDIYKNETQIHLDAYESAIRSATPQQFYKENLLRRKFKLKEIPDPNAPKRPPMNGYMYYLKEKRTNPLFQKLPLMEQSSQAAKEYKQLSDSEKKVYTDIAKNALEKYHAEKKAYLALITGKQ</sequence>
<dbReference type="PANTHER" id="PTHR48112">
    <property type="entry name" value="HIGH MOBILITY GROUP PROTEIN DSP1"/>
    <property type="match status" value="1"/>
</dbReference>
<dbReference type="GO" id="GO:0003677">
    <property type="term" value="F:DNA binding"/>
    <property type="evidence" value="ECO:0007669"/>
    <property type="project" value="UniProtKB-UniRule"/>
</dbReference>
<dbReference type="Pfam" id="PF00505">
    <property type="entry name" value="HMG_box"/>
    <property type="match status" value="2"/>
</dbReference>
<dbReference type="InterPro" id="IPR036910">
    <property type="entry name" value="HMG_box_dom_sf"/>
</dbReference>
<dbReference type="Proteomes" id="UP001209540">
    <property type="component" value="Unassembled WGS sequence"/>
</dbReference>
<name>A0AAD5JSH3_9FUNG</name>
<evidence type="ECO:0000313" key="5">
    <source>
        <dbReference type="Proteomes" id="UP001209540"/>
    </source>
</evidence>
<dbReference type="GO" id="GO:0006357">
    <property type="term" value="P:regulation of transcription by RNA polymerase II"/>
    <property type="evidence" value="ECO:0007669"/>
    <property type="project" value="TreeGrafter"/>
</dbReference>
<feature type="DNA-binding region" description="HMG box" evidence="2">
    <location>
        <begin position="136"/>
        <end position="202"/>
    </location>
</feature>
<evidence type="ECO:0000256" key="1">
    <source>
        <dbReference type="ARBA" id="ARBA00023125"/>
    </source>
</evidence>
<dbReference type="Gene3D" id="1.10.30.10">
    <property type="entry name" value="High mobility group box domain"/>
    <property type="match status" value="2"/>
</dbReference>
<comment type="caution">
    <text evidence="4">The sequence shown here is derived from an EMBL/GenBank/DDBJ whole genome shotgun (WGS) entry which is preliminary data.</text>
</comment>
<keyword evidence="5" id="KW-1185">Reference proteome</keyword>
<accession>A0AAD5JSH3</accession>
<feature type="domain" description="HMG box" evidence="3">
    <location>
        <begin position="136"/>
        <end position="202"/>
    </location>
</feature>
<gene>
    <name evidence="4" type="ORF">BDA99DRAFT_563353</name>
</gene>
<dbReference type="GO" id="GO:0005634">
    <property type="term" value="C:nucleus"/>
    <property type="evidence" value="ECO:0007669"/>
    <property type="project" value="UniProtKB-UniRule"/>
</dbReference>
<keyword evidence="2" id="KW-0539">Nucleus</keyword>
<feature type="DNA-binding region" description="HMG box" evidence="2">
    <location>
        <begin position="38"/>
        <end position="106"/>
    </location>
</feature>
<evidence type="ECO:0000259" key="3">
    <source>
        <dbReference type="PROSITE" id="PS50118"/>
    </source>
</evidence>
<dbReference type="InterPro" id="IPR050342">
    <property type="entry name" value="HMGB"/>
</dbReference>
<dbReference type="InterPro" id="IPR009071">
    <property type="entry name" value="HMG_box_dom"/>
</dbReference>